<evidence type="ECO:0000256" key="6">
    <source>
        <dbReference type="ARBA" id="ARBA00023180"/>
    </source>
</evidence>
<dbReference type="GO" id="GO:0016020">
    <property type="term" value="C:membrane"/>
    <property type="evidence" value="ECO:0007669"/>
    <property type="project" value="UniProtKB-SubCell"/>
</dbReference>
<keyword evidence="3" id="KW-0735">Signal-anchor</keyword>
<keyword evidence="9" id="KW-0808">Transferase</keyword>
<evidence type="ECO:0000256" key="8">
    <source>
        <dbReference type="SAM" id="SignalP"/>
    </source>
</evidence>
<evidence type="ECO:0000313" key="9">
    <source>
        <dbReference type="EMBL" id="OAO14616.1"/>
    </source>
</evidence>
<reference evidence="9 10" key="1">
    <citation type="submission" date="2016-05" db="EMBL/GenBank/DDBJ databases">
        <title>Nuclear genome of Blastocystis sp. subtype 1 NandII.</title>
        <authorList>
            <person name="Gentekaki E."/>
            <person name="Curtis B."/>
            <person name="Stairs C."/>
            <person name="Eme L."/>
            <person name="Herman E."/>
            <person name="Klimes V."/>
            <person name="Arias M.C."/>
            <person name="Elias M."/>
            <person name="Hilliou F."/>
            <person name="Klute M."/>
            <person name="Malik S.-B."/>
            <person name="Pightling A."/>
            <person name="Rachubinski R."/>
            <person name="Salas D."/>
            <person name="Schlacht A."/>
            <person name="Suga H."/>
            <person name="Archibald J."/>
            <person name="Ball S.G."/>
            <person name="Clark G."/>
            <person name="Dacks J."/>
            <person name="Van Der Giezen M."/>
            <person name="Tsaousis A."/>
            <person name="Roger A."/>
        </authorList>
    </citation>
    <scope>NUCLEOTIDE SEQUENCE [LARGE SCALE GENOMIC DNA]</scope>
    <source>
        <strain evidence="10">ATCC 50177 / NandII</strain>
    </source>
</reference>
<dbReference type="GO" id="GO:0042285">
    <property type="term" value="F:xylosyltransferase activity"/>
    <property type="evidence" value="ECO:0007669"/>
    <property type="project" value="TreeGrafter"/>
</dbReference>
<sequence length="679" mass="78148">MRLFNVFFVVILVLYGYLSLQPHAFPSTPISFREYVSGPERRSADPSYASLATGSTVNGFRFQYDYHSVDTSVRHEGALGETSPAPAERKEGATESVEKQTVHPTELERELFQKETTPTVQVQTPQQVPQQPSAGKTGPGYKGPFKLSYLSPKKKYYFNPPPLGNMTRFQREVSRLTPGTKHIADTVEIFNRTLQWEDKSLAPGAVISTKPIASWFSSWKPRLRVNCNDNRNFALCQVHAVVSWDSDSRTFRTYRVQPYRDVKTRSDVDFTYCMVSSVDRLSYMPFLAERWKGHFSLALIASENELTQIDSFLVQYASLPHFRVTLYVVYSDAPRNYVVYTREPTRKRVINRRIFPINLLRDYALNNVVTSHVMLLDMDLWPSPTLYENLKAMDFAVLEDRRAALMLPTFSFSASTLGYITAISRSIPEVNRRIPNSKAKLKLCVMQNKCILFLNAKAHRIVRLGDYFGSKYPLYKAQCMNYTEMEPYMVLRRNELMPIYQPYFVDYGRNKMEFTLRLRFEGYSFYVILSDFGFDYPHPKSRVSHEFLDMRSRGAALPTVDLYKVIHRYVTASPNKGWSFPEKIKIAANKAMNSAFVKKCTNSVNSFVGFTWSFGKFAGILTWLLVSAACVTVVPLFLEIDREQAALEVEKRQIDRLRQRGYTSQQINMLQAQSSIPMQ</sequence>
<keyword evidence="8" id="KW-0732">Signal</keyword>
<keyword evidence="6" id="KW-0325">Glycoprotein</keyword>
<name>A0A196SE75_BLAHN</name>
<organism evidence="9 10">
    <name type="scientific">Blastocystis sp. subtype 1 (strain ATCC 50177 / NandII)</name>
    <dbReference type="NCBI Taxonomy" id="478820"/>
    <lineage>
        <taxon>Eukaryota</taxon>
        <taxon>Sar</taxon>
        <taxon>Stramenopiles</taxon>
        <taxon>Bigyra</taxon>
        <taxon>Opalozoa</taxon>
        <taxon>Opalinata</taxon>
        <taxon>Blastocystidae</taxon>
        <taxon>Blastocystis</taxon>
    </lineage>
</organism>
<keyword evidence="2" id="KW-0812">Transmembrane</keyword>
<accession>A0A196SE75</accession>
<evidence type="ECO:0000256" key="5">
    <source>
        <dbReference type="ARBA" id="ARBA00023136"/>
    </source>
</evidence>
<feature type="compositionally biased region" description="Low complexity" evidence="7">
    <location>
        <begin position="116"/>
        <end position="132"/>
    </location>
</feature>
<dbReference type="Pfam" id="PF13896">
    <property type="entry name" value="Glyco_transf_49"/>
    <property type="match status" value="1"/>
</dbReference>
<evidence type="ECO:0000256" key="2">
    <source>
        <dbReference type="ARBA" id="ARBA00022692"/>
    </source>
</evidence>
<dbReference type="GO" id="GO:0015020">
    <property type="term" value="F:glucuronosyltransferase activity"/>
    <property type="evidence" value="ECO:0007669"/>
    <property type="project" value="TreeGrafter"/>
</dbReference>
<feature type="region of interest" description="Disordered" evidence="7">
    <location>
        <begin position="76"/>
        <end position="142"/>
    </location>
</feature>
<gene>
    <name evidence="9" type="ORF">AV274_3659</name>
</gene>
<dbReference type="Proteomes" id="UP000078348">
    <property type="component" value="Unassembled WGS sequence"/>
</dbReference>
<dbReference type="CDD" id="cd22884">
    <property type="entry name" value="TOM22"/>
    <property type="match status" value="1"/>
</dbReference>
<dbReference type="OrthoDB" id="205012at2759"/>
<keyword evidence="5" id="KW-0472">Membrane</keyword>
<evidence type="ECO:0000256" key="1">
    <source>
        <dbReference type="ARBA" id="ARBA00004606"/>
    </source>
</evidence>
<dbReference type="PANTHER" id="PTHR12270:SF25">
    <property type="entry name" value="GLYCOSYLTRANSFERASE-LIKE PROTEIN LARGE"/>
    <property type="match status" value="1"/>
</dbReference>
<dbReference type="InterPro" id="IPR051292">
    <property type="entry name" value="Xyl/GlcA_transferase"/>
</dbReference>
<comment type="caution">
    <text evidence="9">The sequence shown here is derived from an EMBL/GenBank/DDBJ whole genome shotgun (WGS) entry which is preliminary data.</text>
</comment>
<feature type="compositionally biased region" description="Basic and acidic residues" evidence="7">
    <location>
        <begin position="87"/>
        <end position="113"/>
    </location>
</feature>
<comment type="subcellular location">
    <subcellularLocation>
        <location evidence="1">Membrane</location>
        <topology evidence="1">Single-pass type II membrane protein</topology>
    </subcellularLocation>
</comment>
<evidence type="ECO:0000256" key="3">
    <source>
        <dbReference type="ARBA" id="ARBA00022968"/>
    </source>
</evidence>
<evidence type="ECO:0000313" key="10">
    <source>
        <dbReference type="Proteomes" id="UP000078348"/>
    </source>
</evidence>
<keyword evidence="10" id="KW-1185">Reference proteome</keyword>
<evidence type="ECO:0000256" key="4">
    <source>
        <dbReference type="ARBA" id="ARBA00022989"/>
    </source>
</evidence>
<feature type="chain" id="PRO_5008274570" evidence="8">
    <location>
        <begin position="20"/>
        <end position="679"/>
    </location>
</feature>
<dbReference type="AlphaFoldDB" id="A0A196SE75"/>
<feature type="signal peptide" evidence="8">
    <location>
        <begin position="1"/>
        <end position="19"/>
    </location>
</feature>
<evidence type="ECO:0000256" key="7">
    <source>
        <dbReference type="SAM" id="MobiDB-lite"/>
    </source>
</evidence>
<dbReference type="PANTHER" id="PTHR12270">
    <property type="entry name" value="GLYCOSYLTRANSFERASE-RELATED"/>
    <property type="match status" value="1"/>
</dbReference>
<proteinExistence type="predicted"/>
<dbReference type="EMBL" id="LXWW01000228">
    <property type="protein sequence ID" value="OAO14616.1"/>
    <property type="molecule type" value="Genomic_DNA"/>
</dbReference>
<protein>
    <submittedName>
        <fullName evidence="9">Glycosyltransferase-like protein LARGE2</fullName>
    </submittedName>
</protein>
<keyword evidence="4" id="KW-1133">Transmembrane helix</keyword>
<dbReference type="GO" id="GO:0035269">
    <property type="term" value="P:protein O-linked glycosylation via mannose"/>
    <property type="evidence" value="ECO:0007669"/>
    <property type="project" value="TreeGrafter"/>
</dbReference>